<comment type="caution">
    <text evidence="4">The sequence shown here is derived from an EMBL/GenBank/DDBJ whole genome shotgun (WGS) entry which is preliminary data.</text>
</comment>
<accession>A0A8T4GFE7</accession>
<feature type="transmembrane region" description="Helical" evidence="2">
    <location>
        <begin position="80"/>
        <end position="97"/>
    </location>
</feature>
<feature type="transmembrane region" description="Helical" evidence="2">
    <location>
        <begin position="170"/>
        <end position="190"/>
    </location>
</feature>
<keyword evidence="2" id="KW-1133">Transmembrane helix</keyword>
<reference evidence="4" key="1">
    <citation type="submission" date="2021-03" db="EMBL/GenBank/DDBJ databases">
        <title>Genomic Encyclopedia of Type Strains, Phase IV (KMG-IV): sequencing the most valuable type-strain genomes for metagenomic binning, comparative biology and taxonomic classification.</title>
        <authorList>
            <person name="Goeker M."/>
        </authorList>
    </citation>
    <scope>NUCLEOTIDE SEQUENCE</scope>
    <source>
        <strain evidence="4">DSM 23564</strain>
    </source>
</reference>
<evidence type="ECO:0000256" key="1">
    <source>
        <dbReference type="SAM" id="MobiDB-lite"/>
    </source>
</evidence>
<gene>
    <name evidence="4" type="ORF">J2751_001187</name>
</gene>
<protein>
    <recommendedName>
        <fullName evidence="3">Protein-glutamine gamma-glutamyltransferase-like C-terminal domain-containing protein</fullName>
    </recommendedName>
</protein>
<sequence length="316" mass="32058">MKRETLVAVLLALLAVVALGVAAATLDTAVTVDGGGFGGGEAGSAGPGETADTPSPTASPGGETELDIPELCYEFLWEPPALLVFGLALLGVGSLAYRDTGSLVAGTAVAALVGFPIGLLMYLLSLCEPLELGERTDVGLGGEGNGTLPGSGGGDGGLGSGSGTVSTPEALFVAIVVVAILASLLVLLAASGDDETTVGDDESTPDEPESAEPDLAAVARTAGEAADRIESESAENEVYRAWREMTEVLDVDRPASSTPAEFAAAAVDAGVDEESVTQLTAVFERVRYGGEDPTDDRERRAVEALRRIEEAHGGDR</sequence>
<feature type="domain" description="Protein-glutamine gamma-glutamyltransferase-like C-terminal" evidence="3">
    <location>
        <begin position="239"/>
        <end position="306"/>
    </location>
</feature>
<keyword evidence="2" id="KW-0812">Transmembrane</keyword>
<feature type="region of interest" description="Disordered" evidence="1">
    <location>
        <begin position="141"/>
        <end position="161"/>
    </location>
</feature>
<dbReference type="Pfam" id="PF13559">
    <property type="entry name" value="DUF4129"/>
    <property type="match status" value="1"/>
</dbReference>
<evidence type="ECO:0000313" key="5">
    <source>
        <dbReference type="Proteomes" id="UP000823588"/>
    </source>
</evidence>
<name>A0A8T4GFE7_9EURY</name>
<dbReference type="EMBL" id="JAGGKQ010000006">
    <property type="protein sequence ID" value="MBP1922181.1"/>
    <property type="molecule type" value="Genomic_DNA"/>
</dbReference>
<feature type="compositionally biased region" description="Acidic residues" evidence="1">
    <location>
        <begin position="194"/>
        <end position="212"/>
    </location>
</feature>
<keyword evidence="2" id="KW-0472">Membrane</keyword>
<proteinExistence type="predicted"/>
<feature type="region of interest" description="Disordered" evidence="1">
    <location>
        <begin position="194"/>
        <end position="214"/>
    </location>
</feature>
<dbReference type="InterPro" id="IPR025403">
    <property type="entry name" value="TgpA-like_C"/>
</dbReference>
<evidence type="ECO:0000313" key="4">
    <source>
        <dbReference type="EMBL" id="MBP1922181.1"/>
    </source>
</evidence>
<dbReference type="Proteomes" id="UP000823588">
    <property type="component" value="Unassembled WGS sequence"/>
</dbReference>
<evidence type="ECO:0000256" key="2">
    <source>
        <dbReference type="SAM" id="Phobius"/>
    </source>
</evidence>
<dbReference type="AlphaFoldDB" id="A0A8T4GFE7"/>
<feature type="transmembrane region" description="Helical" evidence="2">
    <location>
        <begin position="104"/>
        <end position="124"/>
    </location>
</feature>
<evidence type="ECO:0000259" key="3">
    <source>
        <dbReference type="Pfam" id="PF13559"/>
    </source>
</evidence>
<keyword evidence="5" id="KW-1185">Reference proteome</keyword>
<dbReference type="OrthoDB" id="206550at2157"/>
<organism evidence="4 5">
    <name type="scientific">Halorubrum alkaliphilum</name>
    <dbReference type="NCBI Taxonomy" id="261290"/>
    <lineage>
        <taxon>Archaea</taxon>
        <taxon>Methanobacteriati</taxon>
        <taxon>Methanobacteriota</taxon>
        <taxon>Stenosarchaea group</taxon>
        <taxon>Halobacteria</taxon>
        <taxon>Halobacteriales</taxon>
        <taxon>Haloferacaceae</taxon>
        <taxon>Halorubrum</taxon>
    </lineage>
</organism>
<dbReference type="RefSeq" id="WP_209484089.1">
    <property type="nucleotide sequence ID" value="NZ_JAGGKQ010000006.1"/>
</dbReference>
<feature type="region of interest" description="Disordered" evidence="1">
    <location>
        <begin position="41"/>
        <end position="64"/>
    </location>
</feature>